<dbReference type="NCBIfam" id="NF004831">
    <property type="entry name" value="PRK06183.1-5"/>
    <property type="match status" value="1"/>
</dbReference>
<dbReference type="Proteomes" id="UP000430146">
    <property type="component" value="Unassembled WGS sequence"/>
</dbReference>
<feature type="binding site" evidence="6">
    <location>
        <begin position="280"/>
        <end position="290"/>
    </location>
    <ligand>
        <name>FAD</name>
        <dbReference type="ChEBI" id="CHEBI:57692"/>
    </ligand>
</feature>
<dbReference type="Pfam" id="PF01494">
    <property type="entry name" value="FAD_binding_3"/>
    <property type="match status" value="1"/>
</dbReference>
<dbReference type="UniPathway" id="UPA00714"/>
<keyword evidence="9" id="KW-1185">Reference proteome</keyword>
<evidence type="ECO:0000256" key="6">
    <source>
        <dbReference type="HAMAP-Rule" id="MF_01652"/>
    </source>
</evidence>
<dbReference type="RefSeq" id="WP_159230689.1">
    <property type="nucleotide sequence ID" value="NZ_CACSIP010000016.1"/>
</dbReference>
<evidence type="ECO:0000259" key="7">
    <source>
        <dbReference type="Pfam" id="PF01494"/>
    </source>
</evidence>
<name>A0A5S9QKN4_MYCVN</name>
<comment type="catalytic activity">
    <reaction evidence="6">
        <text>3-(3-hydroxyphenyl)propanoate + NADH + O2 + H(+) = 3-(2,3-dihydroxyphenyl)propanoate + NAD(+) + H2O</text>
        <dbReference type="Rhea" id="RHEA:24785"/>
        <dbReference type="ChEBI" id="CHEBI:15377"/>
        <dbReference type="ChEBI" id="CHEBI:15378"/>
        <dbReference type="ChEBI" id="CHEBI:15379"/>
        <dbReference type="ChEBI" id="CHEBI:46951"/>
        <dbReference type="ChEBI" id="CHEBI:57277"/>
        <dbReference type="ChEBI" id="CHEBI:57540"/>
        <dbReference type="ChEBI" id="CHEBI:57945"/>
        <dbReference type="EC" id="1.14.13.127"/>
    </reaction>
</comment>
<evidence type="ECO:0000256" key="2">
    <source>
        <dbReference type="ARBA" id="ARBA00022797"/>
    </source>
</evidence>
<comment type="cofactor">
    <cofactor evidence="6">
        <name>FAD</name>
        <dbReference type="ChEBI" id="CHEBI:57692"/>
    </cofactor>
</comment>
<dbReference type="GO" id="GO:0008688">
    <property type="term" value="F:3-(3-hydroxyphenyl)propionate hydroxylase activity"/>
    <property type="evidence" value="ECO:0007669"/>
    <property type="project" value="UniProtKB-UniRule"/>
</dbReference>
<keyword evidence="1 6" id="KW-0285">Flavoprotein</keyword>
<comment type="similarity">
    <text evidence="6">Belongs to the PheA/TfdB FAD monooxygenase family.</text>
</comment>
<gene>
    <name evidence="8" type="primary">mhpA_4</name>
    <name evidence="6" type="synonym">mhpA</name>
    <name evidence="8" type="ORF">AELLOGFF_04071</name>
</gene>
<dbReference type="SUPFAM" id="SSF51905">
    <property type="entry name" value="FAD/NAD(P)-binding domain"/>
    <property type="match status" value="1"/>
</dbReference>
<dbReference type="HAMAP" id="MF_01652">
    <property type="entry name" value="MhpA"/>
    <property type="match status" value="1"/>
</dbReference>
<dbReference type="InterPro" id="IPR036188">
    <property type="entry name" value="FAD/NAD-bd_sf"/>
</dbReference>
<dbReference type="GO" id="GO:0019622">
    <property type="term" value="P:3-(3-hydroxy)phenylpropionate catabolic process"/>
    <property type="evidence" value="ECO:0007669"/>
    <property type="project" value="UniProtKB-UniRule"/>
</dbReference>
<sequence length="578" mass="63337">MTAAGTDDQVDSQVDVVIVGAGPSGLTLANILGLQGVRTLVVEERDTLIDYPRGVGLDDESLRTFQSIGLVDQVLPHTVPNQILRFFDADRRLLAEMAPPDARFGWPKRNGFVQPMVDAELCRGLERFDHVEVRFGHRMQTCVETGAGVTVEFADGRTPVLARYVVGCDGGRSTIRRLMGVSFDGTTSSTRWLVVDVANDPLGHPNSEVGADPRRPYVSISIAHGIRRFEFLIHPDETDEQAAEPEFVRRMLAQRVPYPERVDMIRHRVYTHHSRIAGSFRKGRLMLAGDAAHLMPVWQGQGYNSGIRDAANLGWKLAAVVSGQAGEALLDTYDVERRKHARAMIDLSTMVGRVISPTNRRVAALRDRVIHAASVVPSVKRYVLEMRFKPMPRYLEGAVHHAEAGAGRSGNSPTGTLFIQPRVDTRDHQNLLLDDVLGPGFAVLCWSNNLRAVLGDAAFGRWKALGARLIDARPMTQLRWPGHDDADVVVVGDRTGALKSWFDVYTDSVLFLRPDRCIAAACIAQRAPEVSASLFSVLQLTATPNREGDPASHGNPDRAVLHVAQPATEPSGTVTGTS</sequence>
<keyword evidence="3 6" id="KW-0274">FAD</keyword>
<organism evidence="8 9">
    <name type="scientific">Mycolicibacterium vanbaalenii</name>
    <name type="common">Mycobacterium vanbaalenii</name>
    <dbReference type="NCBI Taxonomy" id="110539"/>
    <lineage>
        <taxon>Bacteria</taxon>
        <taxon>Bacillati</taxon>
        <taxon>Actinomycetota</taxon>
        <taxon>Actinomycetes</taxon>
        <taxon>Mycobacteriales</taxon>
        <taxon>Mycobacteriaceae</taxon>
        <taxon>Mycolicibacterium</taxon>
    </lineage>
</organism>
<dbReference type="NCBIfam" id="NF004829">
    <property type="entry name" value="PRK06183.1-3"/>
    <property type="match status" value="1"/>
</dbReference>
<dbReference type="InterPro" id="IPR002938">
    <property type="entry name" value="FAD-bd"/>
</dbReference>
<evidence type="ECO:0000256" key="3">
    <source>
        <dbReference type="ARBA" id="ARBA00022827"/>
    </source>
</evidence>
<keyword evidence="2 6" id="KW-0058">Aromatic hydrocarbons catabolism</keyword>
<dbReference type="InterPro" id="IPR050631">
    <property type="entry name" value="PheA/TfdB_FAD_monoxygenase"/>
</dbReference>
<dbReference type="GO" id="GO:0071949">
    <property type="term" value="F:FAD binding"/>
    <property type="evidence" value="ECO:0007669"/>
    <property type="project" value="InterPro"/>
</dbReference>
<dbReference type="Gene3D" id="3.30.70.2450">
    <property type="match status" value="1"/>
</dbReference>
<evidence type="ECO:0000256" key="1">
    <source>
        <dbReference type="ARBA" id="ARBA00022630"/>
    </source>
</evidence>
<protein>
    <recommendedName>
        <fullName evidence="6">3-(3-hydroxy-phenyl)propionate/3-hydroxycinnamic acid hydroxylase</fullName>
        <shortName evidence="6">3-HCI hydroxylase</shortName>
        <shortName evidence="6">3-HPP hydroxylase</shortName>
        <ecNumber evidence="6">1.14.13.127</ecNumber>
    </recommendedName>
</protein>
<evidence type="ECO:0000256" key="4">
    <source>
        <dbReference type="ARBA" id="ARBA00023002"/>
    </source>
</evidence>
<evidence type="ECO:0000256" key="5">
    <source>
        <dbReference type="ARBA" id="ARBA00023027"/>
    </source>
</evidence>
<keyword evidence="5 6" id="KW-0520">NAD</keyword>
<proteinExistence type="inferred from homology"/>
<evidence type="ECO:0000313" key="8">
    <source>
        <dbReference type="EMBL" id="CAA0118427.1"/>
    </source>
</evidence>
<comment type="catalytic activity">
    <reaction evidence="6">
        <text>(2E)-3-(3-hydroxyphenyl)prop-2-enoate + NADH + O2 + H(+) = (2E)-3-(2,3-dihydroxyphenyl)prop-2-enoate + NAD(+) + H2O</text>
        <dbReference type="Rhea" id="RHEA:27846"/>
        <dbReference type="ChEBI" id="CHEBI:15377"/>
        <dbReference type="ChEBI" id="CHEBI:15378"/>
        <dbReference type="ChEBI" id="CHEBI:15379"/>
        <dbReference type="ChEBI" id="CHEBI:47928"/>
        <dbReference type="ChEBI" id="CHEBI:57540"/>
        <dbReference type="ChEBI" id="CHEBI:57945"/>
        <dbReference type="ChEBI" id="CHEBI:58642"/>
        <dbReference type="EC" id="1.14.13.127"/>
    </reaction>
</comment>
<evidence type="ECO:0000313" key="9">
    <source>
        <dbReference type="Proteomes" id="UP000430146"/>
    </source>
</evidence>
<dbReference type="Gene3D" id="3.50.50.60">
    <property type="entry name" value="FAD/NAD(P)-binding domain"/>
    <property type="match status" value="1"/>
</dbReference>
<dbReference type="OrthoDB" id="8670884at2"/>
<dbReference type="InterPro" id="IPR023786">
    <property type="entry name" value="3-HPP/3HCI_hydroxylase"/>
</dbReference>
<dbReference type="PANTHER" id="PTHR43476:SF3">
    <property type="entry name" value="FAD-BINDING MONOOXYGENASE"/>
    <property type="match status" value="1"/>
</dbReference>
<reference evidence="8 9" key="1">
    <citation type="submission" date="2019-11" db="EMBL/GenBank/DDBJ databases">
        <authorList>
            <person name="Holert J."/>
        </authorList>
    </citation>
    <scope>NUCLEOTIDE SEQUENCE [LARGE SCALE GENOMIC DNA]</scope>
    <source>
        <strain evidence="8">BC8_1</strain>
    </source>
</reference>
<dbReference type="EMBL" id="CACSIP010000016">
    <property type="protein sequence ID" value="CAA0118427.1"/>
    <property type="molecule type" value="Genomic_DNA"/>
</dbReference>
<dbReference type="AlphaFoldDB" id="A0A5S9QKN4"/>
<comment type="function">
    <text evidence="6">Catalyzes the insertion of one atom of molecular oxygen into position 2 of the phenyl ring of 3-(3-hydroxyphenyl)propionate (3-HPP) and hydroxycinnamic acid (3HCI).</text>
</comment>
<feature type="domain" description="FAD-binding" evidence="7">
    <location>
        <begin position="14"/>
        <end position="347"/>
    </location>
</feature>
<accession>A0A5S9QKN4</accession>
<comment type="pathway">
    <text evidence="6">Aromatic compound metabolism; 3-phenylpropanoate degradation.</text>
</comment>
<dbReference type="NCBIfam" id="NF004828">
    <property type="entry name" value="PRK06183.1-2"/>
    <property type="match status" value="1"/>
</dbReference>
<dbReference type="PANTHER" id="PTHR43476">
    <property type="entry name" value="3-(3-HYDROXY-PHENYL)PROPIONATE/3-HYDROXYCINNAMIC ACID HYDROXYLASE"/>
    <property type="match status" value="1"/>
</dbReference>
<dbReference type="EC" id="1.14.13.127" evidence="6"/>
<dbReference type="PRINTS" id="PR00420">
    <property type="entry name" value="RNGMNOXGNASE"/>
</dbReference>
<keyword evidence="4 6" id="KW-0560">Oxidoreductase</keyword>
<feature type="binding site" evidence="6">
    <location>
        <begin position="15"/>
        <end position="44"/>
    </location>
    <ligand>
        <name>FAD</name>
        <dbReference type="ChEBI" id="CHEBI:57692"/>
    </ligand>
</feature>
<dbReference type="GO" id="GO:0019380">
    <property type="term" value="P:3-phenylpropionate catabolic process"/>
    <property type="evidence" value="ECO:0007669"/>
    <property type="project" value="UniProtKB-UniPathway"/>
</dbReference>